<dbReference type="NCBIfam" id="TIGR03592">
    <property type="entry name" value="yidC_oxa1_cterm"/>
    <property type="match status" value="1"/>
</dbReference>
<accession>A0A5C0SHS2</accession>
<feature type="domain" description="Membrane insertase YidC/Oxa/ALB C-terminal" evidence="12">
    <location>
        <begin position="22"/>
        <end position="208"/>
    </location>
</feature>
<dbReference type="InterPro" id="IPR028055">
    <property type="entry name" value="YidC/Oxa/ALB_C"/>
</dbReference>
<evidence type="ECO:0000256" key="8">
    <source>
        <dbReference type="ARBA" id="ARBA00023186"/>
    </source>
</evidence>
<evidence type="ECO:0000256" key="4">
    <source>
        <dbReference type="ARBA" id="ARBA00022692"/>
    </source>
</evidence>
<dbReference type="Proteomes" id="UP000324646">
    <property type="component" value="Chromosome"/>
</dbReference>
<dbReference type="KEGG" id="crs:FQB35_15385"/>
<dbReference type="AlphaFoldDB" id="A0A5C0SHS2"/>
<dbReference type="RefSeq" id="WP_148810704.1">
    <property type="nucleotide sequence ID" value="NZ_CP042243.1"/>
</dbReference>
<evidence type="ECO:0000313" key="14">
    <source>
        <dbReference type="Proteomes" id="UP000324646"/>
    </source>
</evidence>
<keyword evidence="3" id="KW-1003">Cell membrane</keyword>
<keyword evidence="6 11" id="KW-1133">Transmembrane helix</keyword>
<comment type="subcellular location">
    <subcellularLocation>
        <location evidence="1">Cell membrane</location>
        <topology evidence="1">Multi-pass membrane protein</topology>
    </subcellularLocation>
    <subcellularLocation>
        <location evidence="9">Membrane</location>
        <topology evidence="9">Multi-pass membrane protein</topology>
    </subcellularLocation>
</comment>
<keyword evidence="7 11" id="KW-0472">Membrane</keyword>
<feature type="transmembrane region" description="Helical" evidence="11">
    <location>
        <begin position="140"/>
        <end position="161"/>
    </location>
</feature>
<dbReference type="EMBL" id="CP042243">
    <property type="protein sequence ID" value="QEK13532.1"/>
    <property type="molecule type" value="Genomic_DNA"/>
</dbReference>
<protein>
    <submittedName>
        <fullName evidence="13">YidC/Oxa1 family membrane protein insertase</fullName>
    </submittedName>
</protein>
<comment type="similarity">
    <text evidence="9">Belongs to the OXA1/ALB3/YidC family.</text>
</comment>
<feature type="transmembrane region" description="Helical" evidence="11">
    <location>
        <begin position="20"/>
        <end position="42"/>
    </location>
</feature>
<evidence type="ECO:0000256" key="7">
    <source>
        <dbReference type="ARBA" id="ARBA00023136"/>
    </source>
</evidence>
<dbReference type="GO" id="GO:0051205">
    <property type="term" value="P:protein insertion into membrane"/>
    <property type="evidence" value="ECO:0007669"/>
    <property type="project" value="TreeGrafter"/>
</dbReference>
<reference evidence="13 14" key="1">
    <citation type="submission" date="2019-07" db="EMBL/GenBank/DDBJ databases">
        <title>Complete genome of Crassaminicella thermophila SY095.</title>
        <authorList>
            <person name="Li X."/>
        </authorList>
    </citation>
    <scope>NUCLEOTIDE SEQUENCE [LARGE SCALE GENOMIC DNA]</scope>
    <source>
        <strain evidence="13 14">SY095</strain>
    </source>
</reference>
<keyword evidence="10" id="KW-0175">Coiled coil</keyword>
<dbReference type="InterPro" id="IPR001708">
    <property type="entry name" value="YidC/ALB3/OXA1/COX18"/>
</dbReference>
<dbReference type="GO" id="GO:0015031">
    <property type="term" value="P:protein transport"/>
    <property type="evidence" value="ECO:0007669"/>
    <property type="project" value="UniProtKB-KW"/>
</dbReference>
<organism evidence="13 14">
    <name type="scientific">Crassaminicella thermophila</name>
    <dbReference type="NCBI Taxonomy" id="2599308"/>
    <lineage>
        <taxon>Bacteria</taxon>
        <taxon>Bacillati</taxon>
        <taxon>Bacillota</taxon>
        <taxon>Clostridia</taxon>
        <taxon>Eubacteriales</taxon>
        <taxon>Clostridiaceae</taxon>
        <taxon>Crassaminicella</taxon>
    </lineage>
</organism>
<dbReference type="GO" id="GO:0032977">
    <property type="term" value="F:membrane insertase activity"/>
    <property type="evidence" value="ECO:0007669"/>
    <property type="project" value="InterPro"/>
</dbReference>
<evidence type="ECO:0000256" key="3">
    <source>
        <dbReference type="ARBA" id="ARBA00022475"/>
    </source>
</evidence>
<feature type="coiled-coil region" evidence="10">
    <location>
        <begin position="51"/>
        <end position="78"/>
    </location>
</feature>
<evidence type="ECO:0000256" key="9">
    <source>
        <dbReference type="RuleBase" id="RU003945"/>
    </source>
</evidence>
<gene>
    <name evidence="13" type="ORF">FQB35_15385</name>
</gene>
<evidence type="ECO:0000256" key="2">
    <source>
        <dbReference type="ARBA" id="ARBA00022448"/>
    </source>
</evidence>
<dbReference type="GO" id="GO:0005886">
    <property type="term" value="C:plasma membrane"/>
    <property type="evidence" value="ECO:0007669"/>
    <property type="project" value="UniProtKB-SubCell"/>
</dbReference>
<keyword evidence="5" id="KW-0653">Protein transport</keyword>
<feature type="transmembrane region" description="Helical" evidence="11">
    <location>
        <begin position="85"/>
        <end position="108"/>
    </location>
</feature>
<dbReference type="Pfam" id="PF02096">
    <property type="entry name" value="60KD_IMP"/>
    <property type="match status" value="1"/>
</dbReference>
<dbReference type="CDD" id="cd20070">
    <property type="entry name" value="5TM_YidC_Alb3"/>
    <property type="match status" value="1"/>
</dbReference>
<evidence type="ECO:0000256" key="11">
    <source>
        <dbReference type="SAM" id="Phobius"/>
    </source>
</evidence>
<keyword evidence="14" id="KW-1185">Reference proteome</keyword>
<sequence length="219" mass="25106">MRFLAKPMGYLLLYLYNLIGNYGISIILFTIIVKLILLPLTLQQLKNTRQMSELQPKLKELQEKYKNDKEKLNIKTMELYKKHKINPMGGCLPLLIQLPIIFGLFSVLRTPTVYITDPKFLQAISESFLWIPNLSNPDPIILPILAGITTYFSMSTANTGAAAQNQTMKTMNMVFPVMILWWGRSFPAGLTLYWVVSNAFQMVQQYFMPKAVTSKEELS</sequence>
<keyword evidence="4 9" id="KW-0812">Transmembrane</keyword>
<dbReference type="OrthoDB" id="9780552at2"/>
<keyword evidence="8" id="KW-0143">Chaperone</keyword>
<evidence type="ECO:0000256" key="10">
    <source>
        <dbReference type="SAM" id="Coils"/>
    </source>
</evidence>
<evidence type="ECO:0000313" key="13">
    <source>
        <dbReference type="EMBL" id="QEK13532.1"/>
    </source>
</evidence>
<feature type="transmembrane region" description="Helical" evidence="11">
    <location>
        <begin position="173"/>
        <end position="196"/>
    </location>
</feature>
<evidence type="ECO:0000256" key="1">
    <source>
        <dbReference type="ARBA" id="ARBA00004651"/>
    </source>
</evidence>
<dbReference type="PANTHER" id="PTHR12428">
    <property type="entry name" value="OXA1"/>
    <property type="match status" value="1"/>
</dbReference>
<evidence type="ECO:0000256" key="5">
    <source>
        <dbReference type="ARBA" id="ARBA00022927"/>
    </source>
</evidence>
<evidence type="ECO:0000256" key="6">
    <source>
        <dbReference type="ARBA" id="ARBA00022989"/>
    </source>
</evidence>
<dbReference type="PANTHER" id="PTHR12428:SF65">
    <property type="entry name" value="CYTOCHROME C OXIDASE ASSEMBLY PROTEIN COX18, MITOCHONDRIAL"/>
    <property type="match status" value="1"/>
</dbReference>
<dbReference type="PRINTS" id="PR01900">
    <property type="entry name" value="YIDCPROTEIN"/>
</dbReference>
<proteinExistence type="inferred from homology"/>
<keyword evidence="2" id="KW-0813">Transport</keyword>
<dbReference type="InterPro" id="IPR047196">
    <property type="entry name" value="YidC_ALB_C"/>
</dbReference>
<name>A0A5C0SHS2_CRATE</name>
<evidence type="ECO:0000259" key="12">
    <source>
        <dbReference type="Pfam" id="PF02096"/>
    </source>
</evidence>